<dbReference type="RefSeq" id="WP_144562221.1">
    <property type="nucleotide sequence ID" value="NZ_VIVN01000001.1"/>
</dbReference>
<evidence type="ECO:0000256" key="1">
    <source>
        <dbReference type="ARBA" id="ARBA00009437"/>
    </source>
</evidence>
<dbReference type="AlphaFoldDB" id="A0A561DYZ2"/>
<gene>
    <name evidence="6" type="ORF">FB550_101576</name>
</gene>
<dbReference type="SUPFAM" id="SSF46785">
    <property type="entry name" value="Winged helix' DNA-binding domain"/>
    <property type="match status" value="1"/>
</dbReference>
<evidence type="ECO:0000256" key="3">
    <source>
        <dbReference type="ARBA" id="ARBA00023125"/>
    </source>
</evidence>
<dbReference type="InterPro" id="IPR000847">
    <property type="entry name" value="LysR_HTH_N"/>
</dbReference>
<dbReference type="GO" id="GO:0000976">
    <property type="term" value="F:transcription cis-regulatory region binding"/>
    <property type="evidence" value="ECO:0007669"/>
    <property type="project" value="TreeGrafter"/>
</dbReference>
<accession>A0A561DYZ2</accession>
<dbReference type="Pfam" id="PF03466">
    <property type="entry name" value="LysR_substrate"/>
    <property type="match status" value="1"/>
</dbReference>
<proteinExistence type="inferred from homology"/>
<keyword evidence="2" id="KW-0805">Transcription regulation</keyword>
<dbReference type="SUPFAM" id="SSF53850">
    <property type="entry name" value="Periplasmic binding protein-like II"/>
    <property type="match status" value="1"/>
</dbReference>
<dbReference type="InterPro" id="IPR005119">
    <property type="entry name" value="LysR_subst-bd"/>
</dbReference>
<reference evidence="6 7" key="1">
    <citation type="submission" date="2019-06" db="EMBL/GenBank/DDBJ databases">
        <title>Sorghum-associated microbial communities from plants grown in Nebraska, USA.</title>
        <authorList>
            <person name="Schachtman D."/>
        </authorList>
    </citation>
    <scope>NUCLEOTIDE SEQUENCE [LARGE SCALE GENOMIC DNA]</scope>
    <source>
        <strain evidence="6 7">2482</strain>
    </source>
</reference>
<keyword evidence="4" id="KW-0804">Transcription</keyword>
<keyword evidence="3 6" id="KW-0238">DNA-binding</keyword>
<evidence type="ECO:0000313" key="7">
    <source>
        <dbReference type="Proteomes" id="UP000319671"/>
    </source>
</evidence>
<dbReference type="CDD" id="cd05466">
    <property type="entry name" value="PBP2_LTTR_substrate"/>
    <property type="match status" value="1"/>
</dbReference>
<dbReference type="Gene3D" id="1.10.10.10">
    <property type="entry name" value="Winged helix-like DNA-binding domain superfamily/Winged helix DNA-binding domain"/>
    <property type="match status" value="1"/>
</dbReference>
<dbReference type="Pfam" id="PF00126">
    <property type="entry name" value="HTH_1"/>
    <property type="match status" value="1"/>
</dbReference>
<dbReference type="GO" id="GO:0003700">
    <property type="term" value="F:DNA-binding transcription factor activity"/>
    <property type="evidence" value="ECO:0007669"/>
    <property type="project" value="InterPro"/>
</dbReference>
<organism evidence="6 7">
    <name type="scientific">Neobacillus bataviensis</name>
    <dbReference type="NCBI Taxonomy" id="220685"/>
    <lineage>
        <taxon>Bacteria</taxon>
        <taxon>Bacillati</taxon>
        <taxon>Bacillota</taxon>
        <taxon>Bacilli</taxon>
        <taxon>Bacillales</taxon>
        <taxon>Bacillaceae</taxon>
        <taxon>Neobacillus</taxon>
    </lineage>
</organism>
<dbReference type="FunFam" id="1.10.10.10:FF:000001">
    <property type="entry name" value="LysR family transcriptional regulator"/>
    <property type="match status" value="1"/>
</dbReference>
<dbReference type="Proteomes" id="UP000319671">
    <property type="component" value="Unassembled WGS sequence"/>
</dbReference>
<evidence type="ECO:0000256" key="2">
    <source>
        <dbReference type="ARBA" id="ARBA00023015"/>
    </source>
</evidence>
<comment type="caution">
    <text evidence="6">The sequence shown here is derived from an EMBL/GenBank/DDBJ whole genome shotgun (WGS) entry which is preliminary data.</text>
</comment>
<dbReference type="Gene3D" id="3.40.190.10">
    <property type="entry name" value="Periplasmic binding protein-like II"/>
    <property type="match status" value="2"/>
</dbReference>
<dbReference type="InterPro" id="IPR036388">
    <property type="entry name" value="WH-like_DNA-bd_sf"/>
</dbReference>
<dbReference type="PRINTS" id="PR00039">
    <property type="entry name" value="HTHLYSR"/>
</dbReference>
<keyword evidence="7" id="KW-1185">Reference proteome</keyword>
<dbReference type="InterPro" id="IPR036390">
    <property type="entry name" value="WH_DNA-bd_sf"/>
</dbReference>
<dbReference type="EMBL" id="VIVN01000001">
    <property type="protein sequence ID" value="TWE08550.1"/>
    <property type="molecule type" value="Genomic_DNA"/>
</dbReference>
<protein>
    <submittedName>
        <fullName evidence="6">DNA-binding transcriptional LysR family regulator</fullName>
    </submittedName>
</protein>
<feature type="domain" description="HTH lysR-type" evidence="5">
    <location>
        <begin position="1"/>
        <end position="58"/>
    </location>
</feature>
<evidence type="ECO:0000259" key="5">
    <source>
        <dbReference type="PROSITE" id="PS50931"/>
    </source>
</evidence>
<comment type="similarity">
    <text evidence="1">Belongs to the LysR transcriptional regulatory family.</text>
</comment>
<evidence type="ECO:0000313" key="6">
    <source>
        <dbReference type="EMBL" id="TWE08550.1"/>
    </source>
</evidence>
<evidence type="ECO:0000256" key="4">
    <source>
        <dbReference type="ARBA" id="ARBA00023163"/>
    </source>
</evidence>
<dbReference type="PROSITE" id="PS50931">
    <property type="entry name" value="HTH_LYSR"/>
    <property type="match status" value="1"/>
</dbReference>
<dbReference type="PANTHER" id="PTHR30126:SF40">
    <property type="entry name" value="HTH-TYPE TRANSCRIPTIONAL REGULATOR GLTR"/>
    <property type="match status" value="1"/>
</dbReference>
<dbReference type="PANTHER" id="PTHR30126">
    <property type="entry name" value="HTH-TYPE TRANSCRIPTIONAL REGULATOR"/>
    <property type="match status" value="1"/>
</dbReference>
<sequence>MNIDHLDAFMYVVHLESIHKAAEALYLSQPTVTARIKTLEQDLGIELFLRKGRGLTLSEEGKAFIPYAEQIIRTYQQGKKLLKKEDHPEEIVIGANLITSQYFIPFALPSLKKVHPELRFKFISAPNEVLLEKLLQRQVDIAFLKDVNHRGVQKHELLNNAVKLVVYPGHLFQFQKKITVQQLANEPLVFFECGAFDWNSVYHLFEVANIEPKIDFLVDHLEVAKSIILNKHGIGFLPSLSIKDELQRGDLIEIDVSHLLQIQQHIYATHLINGFAHRRVWDSILLSVKEFNNQSILTIN</sequence>
<name>A0A561DYZ2_9BACI</name>